<evidence type="ECO:0000256" key="2">
    <source>
        <dbReference type="SAM" id="MobiDB-lite"/>
    </source>
</evidence>
<keyword evidence="4" id="KW-1185">Reference proteome</keyword>
<protein>
    <submittedName>
        <fullName evidence="3">Erythrocyte binding protein</fullName>
    </submittedName>
</protein>
<gene>
    <name evidence="3" type="ORF">RFI_07885</name>
</gene>
<evidence type="ECO:0000256" key="1">
    <source>
        <dbReference type="SAM" id="Coils"/>
    </source>
</evidence>
<dbReference type="Proteomes" id="UP000023152">
    <property type="component" value="Unassembled WGS sequence"/>
</dbReference>
<evidence type="ECO:0000313" key="4">
    <source>
        <dbReference type="Proteomes" id="UP000023152"/>
    </source>
</evidence>
<keyword evidence="1" id="KW-0175">Coiled coil</keyword>
<comment type="caution">
    <text evidence="3">The sequence shown here is derived from an EMBL/GenBank/DDBJ whole genome shotgun (WGS) entry which is preliminary data.</text>
</comment>
<feature type="region of interest" description="Disordered" evidence="2">
    <location>
        <begin position="1"/>
        <end position="28"/>
    </location>
</feature>
<proteinExistence type="predicted"/>
<name>X6NSG8_RETFI</name>
<accession>X6NSG8</accession>
<sequence length="235" mass="28065">MEGHAEQMSAFSSTLTKDNPNKSQYTWSRREERELKQLLELYQNLEERENEQTQIATYWHTQTVKRLEVAQKKIAIEEALIEDQVRISDAKTVSDLLELQQTIYHIRKRMERNATKRKRAQQCEAKDRKKQFYQLLSEKKNPVLIFKTEEEMRRIQLQQNLLVEKIAKQKMQIQSILGTELDNRIQEQNLLLQEQSLLQKKEFQAAKMWNNKLKKLSGKVTQFTNRSHTTFLTKI</sequence>
<feature type="coiled-coil region" evidence="1">
    <location>
        <begin position="28"/>
        <end position="55"/>
    </location>
</feature>
<feature type="compositionally biased region" description="Polar residues" evidence="2">
    <location>
        <begin position="9"/>
        <end position="27"/>
    </location>
</feature>
<dbReference type="EMBL" id="ASPP01006162">
    <property type="protein sequence ID" value="ETO29240.1"/>
    <property type="molecule type" value="Genomic_DNA"/>
</dbReference>
<dbReference type="AlphaFoldDB" id="X6NSG8"/>
<reference evidence="3 4" key="1">
    <citation type="journal article" date="2013" name="Curr. Biol.">
        <title>The Genome of the Foraminiferan Reticulomyxa filosa.</title>
        <authorList>
            <person name="Glockner G."/>
            <person name="Hulsmann N."/>
            <person name="Schleicher M."/>
            <person name="Noegel A.A."/>
            <person name="Eichinger L."/>
            <person name="Gallinger C."/>
            <person name="Pawlowski J."/>
            <person name="Sierra R."/>
            <person name="Euteneuer U."/>
            <person name="Pillet L."/>
            <person name="Moustafa A."/>
            <person name="Platzer M."/>
            <person name="Groth M."/>
            <person name="Szafranski K."/>
            <person name="Schliwa M."/>
        </authorList>
    </citation>
    <scope>NUCLEOTIDE SEQUENCE [LARGE SCALE GENOMIC DNA]</scope>
</reference>
<organism evidence="3 4">
    <name type="scientific">Reticulomyxa filosa</name>
    <dbReference type="NCBI Taxonomy" id="46433"/>
    <lineage>
        <taxon>Eukaryota</taxon>
        <taxon>Sar</taxon>
        <taxon>Rhizaria</taxon>
        <taxon>Retaria</taxon>
        <taxon>Foraminifera</taxon>
        <taxon>Monothalamids</taxon>
        <taxon>Reticulomyxidae</taxon>
        <taxon>Reticulomyxa</taxon>
    </lineage>
</organism>
<evidence type="ECO:0000313" key="3">
    <source>
        <dbReference type="EMBL" id="ETO29240.1"/>
    </source>
</evidence>